<gene>
    <name evidence="4" type="ORF">Llon_1346</name>
</gene>
<organism evidence="4 5">
    <name type="scientific">Legionella londiniensis</name>
    <dbReference type="NCBI Taxonomy" id="45068"/>
    <lineage>
        <taxon>Bacteria</taxon>
        <taxon>Pseudomonadati</taxon>
        <taxon>Pseudomonadota</taxon>
        <taxon>Gammaproteobacteria</taxon>
        <taxon>Legionellales</taxon>
        <taxon>Legionellaceae</taxon>
        <taxon>Legionella</taxon>
    </lineage>
</organism>
<proteinExistence type="predicted"/>
<evidence type="ECO:0000256" key="2">
    <source>
        <dbReference type="SAM" id="MobiDB-lite"/>
    </source>
</evidence>
<reference evidence="4 5" key="1">
    <citation type="submission" date="2015-11" db="EMBL/GenBank/DDBJ databases">
        <title>Genomic analysis of 38 Legionella species identifies large and diverse effector repertoires.</title>
        <authorList>
            <person name="Burstein D."/>
            <person name="Amaro F."/>
            <person name="Zusman T."/>
            <person name="Lifshitz Z."/>
            <person name="Cohen O."/>
            <person name="Gilbert J.A."/>
            <person name="Pupko T."/>
            <person name="Shuman H.A."/>
            <person name="Segal G."/>
        </authorList>
    </citation>
    <scope>NUCLEOTIDE SEQUENCE [LARGE SCALE GENOMIC DNA]</scope>
    <source>
        <strain evidence="4 5">ATCC 49505</strain>
    </source>
</reference>
<keyword evidence="1" id="KW-0175">Coiled coil</keyword>
<sequence>MTSSKYMQELLEKAKNKAYGEAQKNNLAFDPQGRVLVQLEGAIVSLDIKDDEALKQQFFSRLNKELKTVKEELEQKEGTKSSSIYVEAPIKALKKADTGSIIPLQQEFHFHLSLVARTYQSIAKLEDKNAEIQEALASAQKKVNELVMREFARGLQEATRDTKGGELDISKLNKTLDKARKKIMPEAHAIFMQEIVNKTGVILEPKDFKGIKHTAEITTASGDNLLHVDSKLGLATLVRHSEVTAHGRGQGKIADRQLITHYYKNSTITENPNTRTQIRIPSLDVKEGIRGNAVIEDIAKKLQTISKNYRFSELLENESKPAQAFIYNLYTSLHDRFGDINGNLQTQGADYILKGMHQYNASQINTESPVFCFVQNIPVNGFGATLSHTSRDPLIREATLMADMAFMHTLYEASDNKSAIDQVFAKYRGYLEKEGRDAYFSKSPEGQDAIQQIAAIKEQWKKIAPQSDAEPEVKARYALQKLVAHNLHCTHDYAKLVQALSVYVEKASIGGCKSGNERAQAINGRVAILDTQDKDIVKIINELSRADYEKKVVEQAGALKSQLDKVYNDKGLQGAASVVSLLDQGASAKVEAKPGGIYFSRNYAEEKELTNLHQSKAGKMQAHKNLTKEMQKAWDFHPVSWWKRMKSSRLGVVGAILGTVTIIPAVVVAVYNAVDNAKRSERLDEIRKNAKEEASSVRRDDVPIESSYQRMGAKIGNGKKQGFTQSPVNELEEEFGEQHVIDLTKKADLPPDEEEKPGITMKIK</sequence>
<feature type="coiled-coil region" evidence="1">
    <location>
        <begin position="115"/>
        <end position="149"/>
    </location>
</feature>
<evidence type="ECO:0000313" key="4">
    <source>
        <dbReference type="EMBL" id="KTD21248.1"/>
    </source>
</evidence>
<evidence type="ECO:0000256" key="1">
    <source>
        <dbReference type="SAM" id="Coils"/>
    </source>
</evidence>
<feature type="region of interest" description="Disordered" evidence="2">
    <location>
        <begin position="742"/>
        <end position="764"/>
    </location>
</feature>
<dbReference type="OrthoDB" id="5650266at2"/>
<keyword evidence="3" id="KW-0812">Transmembrane</keyword>
<dbReference type="RefSeq" id="WP_058529335.1">
    <property type="nucleotide sequence ID" value="NZ_CAAAHZ010000003.1"/>
</dbReference>
<protein>
    <submittedName>
        <fullName evidence="4">Uncharacterized protein</fullName>
    </submittedName>
</protein>
<dbReference type="AlphaFoldDB" id="A0A0W0VM68"/>
<dbReference type="PATRIC" id="fig|45068.5.peg.1455"/>
<feature type="transmembrane region" description="Helical" evidence="3">
    <location>
        <begin position="650"/>
        <end position="674"/>
    </location>
</feature>
<name>A0A0W0VM68_9GAMM</name>
<dbReference type="STRING" id="45068.Llon_1346"/>
<keyword evidence="5" id="KW-1185">Reference proteome</keyword>
<dbReference type="EMBL" id="LNYK01000016">
    <property type="protein sequence ID" value="KTD21248.1"/>
    <property type="molecule type" value="Genomic_DNA"/>
</dbReference>
<dbReference type="Proteomes" id="UP000054997">
    <property type="component" value="Unassembled WGS sequence"/>
</dbReference>
<accession>A0A0W0VM68</accession>
<keyword evidence="3" id="KW-0472">Membrane</keyword>
<keyword evidence="3" id="KW-1133">Transmembrane helix</keyword>
<evidence type="ECO:0000313" key="5">
    <source>
        <dbReference type="Proteomes" id="UP000054997"/>
    </source>
</evidence>
<comment type="caution">
    <text evidence="4">The sequence shown here is derived from an EMBL/GenBank/DDBJ whole genome shotgun (WGS) entry which is preliminary data.</text>
</comment>
<evidence type="ECO:0000256" key="3">
    <source>
        <dbReference type="SAM" id="Phobius"/>
    </source>
</evidence>